<dbReference type="AlphaFoldDB" id="A0A1Y1Q8Y9"/>
<evidence type="ECO:0000313" key="2">
    <source>
        <dbReference type="EMBL" id="OQX00123.1"/>
    </source>
</evidence>
<dbReference type="InterPro" id="IPR019734">
    <property type="entry name" value="TPR_rpt"/>
</dbReference>
<dbReference type="PANTHER" id="PTHR44216:SF3">
    <property type="entry name" value="PROTEIN O-MANNOSYL-TRANSFERASE TMTC2"/>
    <property type="match status" value="1"/>
</dbReference>
<sequence length="244" mass="26996">MKTIKQTFILLLMSGIIGGCSTTSTSESDKAGSYYTQLGVGYLQKGRLDLANMNLEKALAQDDGSAPAHHYYALLQERLGDDAKAGKHFREAMSITPQDSDLLNNYGSYLCRTGKYADADKAFMAAVRDPLYKTPEFAYTNAGICTKKTGNSAQAETYFRQALEKNNRFSETLYQMAKLHHEKGESAKAEAFLYRYNDNAPATPDSLWLCYQVQTRLNATEKADACATELRAKFPDSPAASQID</sequence>
<keyword evidence="1" id="KW-0802">TPR repeat</keyword>
<reference evidence="2 3" key="1">
    <citation type="submission" date="2017-01" db="EMBL/GenBank/DDBJ databases">
        <title>Novel large sulfur bacteria in the metagenomes of groundwater-fed chemosynthetic microbial mats in the Lake Huron basin.</title>
        <authorList>
            <person name="Sharrar A.M."/>
            <person name="Flood B.E."/>
            <person name="Bailey J.V."/>
            <person name="Jones D.S."/>
            <person name="Biddanda B."/>
            <person name="Ruberg S.A."/>
            <person name="Marcus D.N."/>
            <person name="Dick G.J."/>
        </authorList>
    </citation>
    <scope>NUCLEOTIDE SEQUENCE [LARGE SCALE GENOMIC DNA]</scope>
    <source>
        <strain evidence="2">A8</strain>
    </source>
</reference>
<gene>
    <name evidence="2" type="ORF">BWK73_49315</name>
</gene>
<dbReference type="PANTHER" id="PTHR44216">
    <property type="entry name" value="PROTEIN O-MANNOSYL-TRANSFERASE TMTC2"/>
    <property type="match status" value="1"/>
</dbReference>
<dbReference type="InterPro" id="IPR011990">
    <property type="entry name" value="TPR-like_helical_dom_sf"/>
</dbReference>
<dbReference type="Proteomes" id="UP000192491">
    <property type="component" value="Unassembled WGS sequence"/>
</dbReference>
<comment type="caution">
    <text evidence="2">The sequence shown here is derived from an EMBL/GenBank/DDBJ whole genome shotgun (WGS) entry which is preliminary data.</text>
</comment>
<proteinExistence type="predicted"/>
<dbReference type="PROSITE" id="PS50005">
    <property type="entry name" value="TPR"/>
    <property type="match status" value="1"/>
</dbReference>
<accession>A0A1Y1Q8Y9</accession>
<protein>
    <submittedName>
        <fullName evidence="2">Type IV pilus biogenesis/stability protein PilW</fullName>
    </submittedName>
</protein>
<dbReference type="SUPFAM" id="SSF48452">
    <property type="entry name" value="TPR-like"/>
    <property type="match status" value="1"/>
</dbReference>
<dbReference type="NCBIfam" id="TIGR02521">
    <property type="entry name" value="type_IV_pilW"/>
    <property type="match status" value="1"/>
</dbReference>
<evidence type="ECO:0000313" key="3">
    <source>
        <dbReference type="Proteomes" id="UP000192491"/>
    </source>
</evidence>
<name>A0A1Y1Q8Y9_9GAMM</name>
<dbReference type="Gene3D" id="1.25.40.10">
    <property type="entry name" value="Tetratricopeptide repeat domain"/>
    <property type="match status" value="1"/>
</dbReference>
<dbReference type="SMART" id="SM00028">
    <property type="entry name" value="TPR"/>
    <property type="match status" value="3"/>
</dbReference>
<dbReference type="EMBL" id="MTEJ01000671">
    <property type="protein sequence ID" value="OQX00123.1"/>
    <property type="molecule type" value="Genomic_DNA"/>
</dbReference>
<dbReference type="InterPro" id="IPR052384">
    <property type="entry name" value="TMTC_O-mannosyltransferase"/>
</dbReference>
<dbReference type="InterPro" id="IPR013360">
    <property type="entry name" value="Pilus_4_PilW"/>
</dbReference>
<dbReference type="PROSITE" id="PS51257">
    <property type="entry name" value="PROKAR_LIPOPROTEIN"/>
    <property type="match status" value="1"/>
</dbReference>
<dbReference type="Pfam" id="PF13432">
    <property type="entry name" value="TPR_16"/>
    <property type="match status" value="1"/>
</dbReference>
<organism evidence="2 3">
    <name type="scientific">Thiothrix lacustris</name>
    <dbReference type="NCBI Taxonomy" id="525917"/>
    <lineage>
        <taxon>Bacteria</taxon>
        <taxon>Pseudomonadati</taxon>
        <taxon>Pseudomonadota</taxon>
        <taxon>Gammaproteobacteria</taxon>
        <taxon>Thiotrichales</taxon>
        <taxon>Thiotrichaceae</taxon>
        <taxon>Thiothrix</taxon>
    </lineage>
</organism>
<feature type="repeat" description="TPR" evidence="1">
    <location>
        <begin position="66"/>
        <end position="99"/>
    </location>
</feature>
<dbReference type="Pfam" id="PF13431">
    <property type="entry name" value="TPR_17"/>
    <property type="match status" value="1"/>
</dbReference>
<evidence type="ECO:0000256" key="1">
    <source>
        <dbReference type="PROSITE-ProRule" id="PRU00339"/>
    </source>
</evidence>